<keyword evidence="2" id="KW-1185">Reference proteome</keyword>
<comment type="caution">
    <text evidence="1">The sequence shown here is derived from an EMBL/GenBank/DDBJ whole genome shotgun (WGS) entry which is preliminary data.</text>
</comment>
<evidence type="ECO:0000313" key="2">
    <source>
        <dbReference type="Proteomes" id="UP001500363"/>
    </source>
</evidence>
<sequence length="232" mass="25755">MGVQLTRGYSSDAAISPFLPMRRTVAKAERAGLSVGDYLDRYSAEPGATAATVEAMLRLGGLEKGVERVCEIGPGSGRYAAPVLTALQPRSYEVYETAADWIRYLRKEFPQLTVQPADGHTLRHTATESVDLVHSHKLFNYIPFVATLGYLAEMARVVRPGGVVAFDVMTEDCLNDAATTTWLDHPDRGIIYSLTPRRWALDFLARRGLDLLGNHFVPLSGMRTELLVFRRR</sequence>
<dbReference type="SUPFAM" id="SSF53335">
    <property type="entry name" value="S-adenosyl-L-methionine-dependent methyltransferases"/>
    <property type="match status" value="1"/>
</dbReference>
<evidence type="ECO:0000313" key="1">
    <source>
        <dbReference type="EMBL" id="GAA1521483.1"/>
    </source>
</evidence>
<name>A0ABP4LDF3_9ACTN</name>
<dbReference type="Gene3D" id="3.40.50.150">
    <property type="entry name" value="Vaccinia Virus protein VP39"/>
    <property type="match status" value="1"/>
</dbReference>
<dbReference type="EMBL" id="BAAANC010000001">
    <property type="protein sequence ID" value="GAA1521483.1"/>
    <property type="molecule type" value="Genomic_DNA"/>
</dbReference>
<accession>A0ABP4LDF3</accession>
<dbReference type="Proteomes" id="UP001500363">
    <property type="component" value="Unassembled WGS sequence"/>
</dbReference>
<evidence type="ECO:0008006" key="3">
    <source>
        <dbReference type="Google" id="ProtNLM"/>
    </source>
</evidence>
<dbReference type="CDD" id="cd02440">
    <property type="entry name" value="AdoMet_MTases"/>
    <property type="match status" value="1"/>
</dbReference>
<protein>
    <recommendedName>
        <fullName evidence="3">Methyltransferase family protein</fullName>
    </recommendedName>
</protein>
<gene>
    <name evidence="1" type="ORF">GCM10009741_23190</name>
</gene>
<proteinExistence type="predicted"/>
<dbReference type="Pfam" id="PF13489">
    <property type="entry name" value="Methyltransf_23"/>
    <property type="match status" value="1"/>
</dbReference>
<dbReference type="InterPro" id="IPR029063">
    <property type="entry name" value="SAM-dependent_MTases_sf"/>
</dbReference>
<reference evidence="2" key="1">
    <citation type="journal article" date="2019" name="Int. J. Syst. Evol. Microbiol.">
        <title>The Global Catalogue of Microorganisms (GCM) 10K type strain sequencing project: providing services to taxonomists for standard genome sequencing and annotation.</title>
        <authorList>
            <consortium name="The Broad Institute Genomics Platform"/>
            <consortium name="The Broad Institute Genome Sequencing Center for Infectious Disease"/>
            <person name="Wu L."/>
            <person name="Ma J."/>
        </authorList>
    </citation>
    <scope>NUCLEOTIDE SEQUENCE [LARGE SCALE GENOMIC DNA]</scope>
    <source>
        <strain evidence="2">JCM 14303</strain>
    </source>
</reference>
<organism evidence="1 2">
    <name type="scientific">Kribbella lupini</name>
    <dbReference type="NCBI Taxonomy" id="291602"/>
    <lineage>
        <taxon>Bacteria</taxon>
        <taxon>Bacillati</taxon>
        <taxon>Actinomycetota</taxon>
        <taxon>Actinomycetes</taxon>
        <taxon>Propionibacteriales</taxon>
        <taxon>Kribbellaceae</taxon>
        <taxon>Kribbella</taxon>
    </lineage>
</organism>